<proteinExistence type="predicted"/>
<dbReference type="AlphaFoldDB" id="A0AAX4PFM2"/>
<organism evidence="2 3">
    <name type="scientific">Chloropicon roscoffensis</name>
    <dbReference type="NCBI Taxonomy" id="1461544"/>
    <lineage>
        <taxon>Eukaryota</taxon>
        <taxon>Viridiplantae</taxon>
        <taxon>Chlorophyta</taxon>
        <taxon>Chloropicophyceae</taxon>
        <taxon>Chloropicales</taxon>
        <taxon>Chloropicaceae</taxon>
        <taxon>Chloropicon</taxon>
    </lineage>
</organism>
<gene>
    <name evidence="2" type="ORF">HKI87_11g65600</name>
</gene>
<protein>
    <submittedName>
        <fullName evidence="2">Uncharacterized protein</fullName>
    </submittedName>
</protein>
<feature type="compositionally biased region" description="Basic and acidic residues" evidence="1">
    <location>
        <begin position="36"/>
        <end position="63"/>
    </location>
</feature>
<feature type="region of interest" description="Disordered" evidence="1">
    <location>
        <begin position="17"/>
        <end position="71"/>
    </location>
</feature>
<evidence type="ECO:0000313" key="2">
    <source>
        <dbReference type="EMBL" id="WZN65003.1"/>
    </source>
</evidence>
<feature type="region of interest" description="Disordered" evidence="1">
    <location>
        <begin position="359"/>
        <end position="397"/>
    </location>
</feature>
<feature type="region of interest" description="Disordered" evidence="1">
    <location>
        <begin position="258"/>
        <end position="311"/>
    </location>
</feature>
<dbReference type="Proteomes" id="UP001472866">
    <property type="component" value="Chromosome 11"/>
</dbReference>
<feature type="compositionally biased region" description="Acidic residues" evidence="1">
    <location>
        <begin position="275"/>
        <end position="289"/>
    </location>
</feature>
<keyword evidence="3" id="KW-1185">Reference proteome</keyword>
<name>A0AAX4PFM2_9CHLO</name>
<feature type="compositionally biased region" description="Basic and acidic residues" evidence="1">
    <location>
        <begin position="359"/>
        <end position="375"/>
    </location>
</feature>
<accession>A0AAX4PFM2</accession>
<dbReference type="EMBL" id="CP151511">
    <property type="protein sequence ID" value="WZN65003.1"/>
    <property type="molecule type" value="Genomic_DNA"/>
</dbReference>
<evidence type="ECO:0000313" key="3">
    <source>
        <dbReference type="Proteomes" id="UP001472866"/>
    </source>
</evidence>
<reference evidence="2 3" key="1">
    <citation type="submission" date="2024-03" db="EMBL/GenBank/DDBJ databases">
        <title>Complete genome sequence of the green alga Chloropicon roscoffensis RCC1871.</title>
        <authorList>
            <person name="Lemieux C."/>
            <person name="Pombert J.-F."/>
            <person name="Otis C."/>
            <person name="Turmel M."/>
        </authorList>
    </citation>
    <scope>NUCLEOTIDE SEQUENCE [LARGE SCALE GENOMIC DNA]</scope>
    <source>
        <strain evidence="2 3">RCC1871</strain>
    </source>
</reference>
<evidence type="ECO:0000256" key="1">
    <source>
        <dbReference type="SAM" id="MobiDB-lite"/>
    </source>
</evidence>
<sequence>MAAQGCDRGLLRDSRAWSGTRAGGSRVLPAPRPRLGRAEKRFTARRSQAREFSDGKRETHLEGQEGGSAEEFFGRQAFDAAGLGHRDEDDLARPKSVILCGFRPEECAQFRMLLDEIGGAGYKVLPANRGESMHGTVLEAVEAAEVDWERPRESETMAFPSPGSPRCLLFCGMPRSEVDIVTAILDENGVKEFAVEVATEANAGEPLGKVVVDAVKGQGDGMRQRTEFMSWKSDLSSGEDALKAPIFKDDATRATFSSALETTSVRPAGPAEPTMETEEKETGMEDAEGSETREGPEEGEEEVADGVFSKPLDLDGVRRDLAQDMKDDKVFMDPWHARGLQKDETRDIVKEEERDFIRRCQEREEGGGPAKRDEGAASGDLDPVPLLSEGPQTSSLTEEEVMALLERLDDEDLKESVLRRYSDRLK</sequence>